<sequence>MVGVKKFNFLLNSPFEGGQGDVLCENLGFDSAQPDRIDKNMLLVFLNEVER</sequence>
<accession>A0A0B7HAK1</accession>
<name>A0A0B7HAK1_9FLAO</name>
<protein>
    <submittedName>
        <fullName evidence="1">Uncharacterized protein</fullName>
    </submittedName>
</protein>
<evidence type="ECO:0000313" key="1">
    <source>
        <dbReference type="EMBL" id="CEN36345.1"/>
    </source>
</evidence>
<dbReference type="AlphaFoldDB" id="A0A0B7HAK1"/>
<dbReference type="Proteomes" id="UP000038083">
    <property type="component" value="Unassembled WGS sequence"/>
</dbReference>
<proteinExistence type="predicted"/>
<reference evidence="1 2" key="1">
    <citation type="submission" date="2015-01" db="EMBL/GenBank/DDBJ databases">
        <authorList>
            <person name="Xiang T."/>
            <person name="Song Y."/>
            <person name="Huang L."/>
            <person name="Wang B."/>
            <person name="Wu P."/>
        </authorList>
    </citation>
    <scope>NUCLEOTIDE SEQUENCE [LARGE SCALE GENOMIC DNA]</scope>
    <source>
        <strain evidence="1 2">Ccy74</strain>
    </source>
</reference>
<dbReference type="EMBL" id="CDOG01000010">
    <property type="protein sequence ID" value="CEN36345.1"/>
    <property type="molecule type" value="Genomic_DNA"/>
</dbReference>
<gene>
    <name evidence="1" type="ORF">CCYN74_180025</name>
</gene>
<organism evidence="1 2">
    <name type="scientific">Capnocytophaga cynodegmi</name>
    <dbReference type="NCBI Taxonomy" id="28189"/>
    <lineage>
        <taxon>Bacteria</taxon>
        <taxon>Pseudomonadati</taxon>
        <taxon>Bacteroidota</taxon>
        <taxon>Flavobacteriia</taxon>
        <taxon>Flavobacteriales</taxon>
        <taxon>Flavobacteriaceae</taxon>
        <taxon>Capnocytophaga</taxon>
    </lineage>
</organism>
<evidence type="ECO:0000313" key="2">
    <source>
        <dbReference type="Proteomes" id="UP000038083"/>
    </source>
</evidence>